<sequence>MKHLHNIYSREDLLKQRQAENFNRKTVSFYRYVIIEDPQTLRDQLYTDWYTMGVLGRVYLAKEGINAQISVPEHRVGQFINYLDNTPYFAEMPMKWAVEDDPLAFLKLKMKVRPKIVADGLEDGTFDVTNVGRHLTAEEFNAALQEKGTIVVDMRNHYESEIGRFENALCPDVDTFREEIEYVTKVLEDKKDAKILMYCTGGVRCEKASAYLKHKGFQNVNQLYGGIIEYARQIKELSLDSKFRGKNFVFDERLGERITDDIIARCHQCGTPCDTHTNCANDDCHLLFIQCPACAEKHAGCCSEQCHDIIHLPQDERIKIRESMRTQYAQTQIFRSRLRPRKSITNHL</sequence>
<evidence type="ECO:0000256" key="3">
    <source>
        <dbReference type="ARBA" id="ARBA00045625"/>
    </source>
</evidence>
<dbReference type="PANTHER" id="PTHR43846:SF1">
    <property type="entry name" value="TRNA URIDINE(34) HYDROXYLASE"/>
    <property type="match status" value="1"/>
</dbReference>
<dbReference type="Pfam" id="PF00581">
    <property type="entry name" value="Rhodanese"/>
    <property type="match status" value="1"/>
</dbReference>
<dbReference type="GO" id="GO:0016491">
    <property type="term" value="F:oxidoreductase activity"/>
    <property type="evidence" value="ECO:0007669"/>
    <property type="project" value="UniProtKB-KW"/>
</dbReference>
<dbReference type="Gene3D" id="3.30.70.100">
    <property type="match status" value="1"/>
</dbReference>
<dbReference type="SUPFAM" id="SSF52821">
    <property type="entry name" value="Rhodanese/Cell cycle control phosphatase"/>
    <property type="match status" value="1"/>
</dbReference>
<protein>
    <recommendedName>
        <fullName evidence="4">Rhodanese domain-containing protein</fullName>
    </recommendedName>
</protein>
<dbReference type="NCBIfam" id="NF001133">
    <property type="entry name" value="PRK00142.1-1"/>
    <property type="match status" value="1"/>
</dbReference>
<dbReference type="GO" id="GO:0008033">
    <property type="term" value="P:tRNA processing"/>
    <property type="evidence" value="ECO:0007669"/>
    <property type="project" value="UniProtKB-KW"/>
</dbReference>
<dbReference type="CDD" id="cd01518">
    <property type="entry name" value="RHOD_YceA"/>
    <property type="match status" value="1"/>
</dbReference>
<evidence type="ECO:0000256" key="1">
    <source>
        <dbReference type="ARBA" id="ARBA00022694"/>
    </source>
</evidence>
<comment type="caution">
    <text evidence="5">The sequence shown here is derived from an EMBL/GenBank/DDBJ whole genome shotgun (WGS) entry which is preliminary data.</text>
</comment>
<dbReference type="Gene3D" id="3.40.250.10">
    <property type="entry name" value="Rhodanese-like domain"/>
    <property type="match status" value="1"/>
</dbReference>
<gene>
    <name evidence="5" type="ORF">SDC9_38552</name>
</gene>
<keyword evidence="1" id="KW-0819">tRNA processing</keyword>
<dbReference type="EMBL" id="VSSQ01000358">
    <property type="protein sequence ID" value="MPL92451.1"/>
    <property type="molecule type" value="Genomic_DNA"/>
</dbReference>
<organism evidence="5">
    <name type="scientific">bioreactor metagenome</name>
    <dbReference type="NCBI Taxonomy" id="1076179"/>
    <lineage>
        <taxon>unclassified sequences</taxon>
        <taxon>metagenomes</taxon>
        <taxon>ecological metagenomes</taxon>
    </lineage>
</organism>
<keyword evidence="2" id="KW-0560">Oxidoreductase</keyword>
<comment type="function">
    <text evidence="3">Catalyzes oxygen-dependent 5-hydroxyuridine (ho5U) modification at position 34 in tRNAs, the first step in 5-carboxymethoxyuridine (cmo5U) biosynthesis. May be part of an alternate pathway, which is able to bypass cmo5U biogenesis in a subset of tRNAs under aerobic conditions.</text>
</comment>
<proteinExistence type="inferred from homology"/>
<dbReference type="PROSITE" id="PS50206">
    <property type="entry name" value="RHODANESE_3"/>
    <property type="match status" value="1"/>
</dbReference>
<dbReference type="InterPro" id="IPR040503">
    <property type="entry name" value="TRHO_N"/>
</dbReference>
<dbReference type="AlphaFoldDB" id="A0A644VM88"/>
<dbReference type="PANTHER" id="PTHR43846">
    <property type="entry name" value="UPF0176 PROTEIN YCEA"/>
    <property type="match status" value="1"/>
</dbReference>
<evidence type="ECO:0000313" key="5">
    <source>
        <dbReference type="EMBL" id="MPL92451.1"/>
    </source>
</evidence>
<dbReference type="InterPro" id="IPR001763">
    <property type="entry name" value="Rhodanese-like_dom"/>
</dbReference>
<dbReference type="InterPro" id="IPR022111">
    <property type="entry name" value="Rhodanese_C"/>
</dbReference>
<dbReference type="Pfam" id="PF17773">
    <property type="entry name" value="UPF0176_N"/>
    <property type="match status" value="1"/>
</dbReference>
<reference evidence="5" key="1">
    <citation type="submission" date="2019-08" db="EMBL/GenBank/DDBJ databases">
        <authorList>
            <person name="Kucharzyk K."/>
            <person name="Murdoch R.W."/>
            <person name="Higgins S."/>
            <person name="Loffler F."/>
        </authorList>
    </citation>
    <scope>NUCLEOTIDE SEQUENCE</scope>
</reference>
<dbReference type="Pfam" id="PF12368">
    <property type="entry name" value="Rhodanese_C"/>
    <property type="match status" value="1"/>
</dbReference>
<dbReference type="HAMAP" id="MF_00469">
    <property type="entry name" value="TrhO"/>
    <property type="match status" value="1"/>
</dbReference>
<dbReference type="InterPro" id="IPR036873">
    <property type="entry name" value="Rhodanese-like_dom_sf"/>
</dbReference>
<evidence type="ECO:0000259" key="4">
    <source>
        <dbReference type="PROSITE" id="PS50206"/>
    </source>
</evidence>
<feature type="domain" description="Rhodanese" evidence="4">
    <location>
        <begin position="145"/>
        <end position="239"/>
    </location>
</feature>
<evidence type="ECO:0000256" key="2">
    <source>
        <dbReference type="ARBA" id="ARBA00023002"/>
    </source>
</evidence>
<dbReference type="InterPro" id="IPR020936">
    <property type="entry name" value="TrhO"/>
</dbReference>
<name>A0A644VM88_9ZZZZ</name>
<accession>A0A644VM88</accession>
<dbReference type="SMART" id="SM00450">
    <property type="entry name" value="RHOD"/>
    <property type="match status" value="1"/>
</dbReference>